<feature type="domain" description="Glyoxalase-like" evidence="1">
    <location>
        <begin position="9"/>
        <end position="147"/>
    </location>
</feature>
<keyword evidence="3" id="KW-1185">Reference proteome</keyword>
<sequence>MDRSIAPVQVVIDTADPAALVTFWAAALAPRGYAIPDPPGDFADWPAFLAAQGVPEERWNDASALEAPGQPRLFFQRVPEPKTVKNRVHLDLLAGGGPSVPLDLQRERVAAEVARLEELGASRVDEHSDLGVHWVTMRDPEGNEFCV</sequence>
<dbReference type="InterPro" id="IPR041581">
    <property type="entry name" value="Glyoxalase_6"/>
</dbReference>
<evidence type="ECO:0000313" key="2">
    <source>
        <dbReference type="EMBL" id="MBM6399012.1"/>
    </source>
</evidence>
<evidence type="ECO:0000259" key="1">
    <source>
        <dbReference type="Pfam" id="PF18029"/>
    </source>
</evidence>
<reference evidence="2" key="1">
    <citation type="submission" date="2021-02" db="EMBL/GenBank/DDBJ databases">
        <title>Phycicoccus sp. MQZ13P-5T, whole genome shotgun sequence.</title>
        <authorList>
            <person name="Tuo L."/>
        </authorList>
    </citation>
    <scope>NUCLEOTIDE SEQUENCE</scope>
    <source>
        <strain evidence="2">MQZ13P-5</strain>
    </source>
</reference>
<proteinExistence type="predicted"/>
<name>A0ABS2CGK5_9MICO</name>
<comment type="caution">
    <text evidence="2">The sequence shown here is derived from an EMBL/GenBank/DDBJ whole genome shotgun (WGS) entry which is preliminary data.</text>
</comment>
<dbReference type="PANTHER" id="PTHR35908">
    <property type="entry name" value="HYPOTHETICAL FUSION PROTEIN"/>
    <property type="match status" value="1"/>
</dbReference>
<dbReference type="Pfam" id="PF18029">
    <property type="entry name" value="Glyoxalase_6"/>
    <property type="match status" value="1"/>
</dbReference>
<evidence type="ECO:0000313" key="3">
    <source>
        <dbReference type="Proteomes" id="UP001430172"/>
    </source>
</evidence>
<dbReference type="Proteomes" id="UP001430172">
    <property type="component" value="Unassembled WGS sequence"/>
</dbReference>
<accession>A0ABS2CGK5</accession>
<organism evidence="2 3">
    <name type="scientific">Phycicoccus sonneratiae</name>
    <dbReference type="NCBI Taxonomy" id="2807628"/>
    <lineage>
        <taxon>Bacteria</taxon>
        <taxon>Bacillati</taxon>
        <taxon>Actinomycetota</taxon>
        <taxon>Actinomycetes</taxon>
        <taxon>Micrococcales</taxon>
        <taxon>Intrasporangiaceae</taxon>
        <taxon>Phycicoccus</taxon>
    </lineage>
</organism>
<dbReference type="RefSeq" id="WP_204129501.1">
    <property type="nucleotide sequence ID" value="NZ_JAFDVD010000003.1"/>
</dbReference>
<dbReference type="SUPFAM" id="SSF54593">
    <property type="entry name" value="Glyoxalase/Bleomycin resistance protein/Dihydroxybiphenyl dioxygenase"/>
    <property type="match status" value="1"/>
</dbReference>
<dbReference type="EMBL" id="JAFDVD010000003">
    <property type="protein sequence ID" value="MBM6399012.1"/>
    <property type="molecule type" value="Genomic_DNA"/>
</dbReference>
<dbReference type="InterPro" id="IPR029068">
    <property type="entry name" value="Glyas_Bleomycin-R_OHBP_Dase"/>
</dbReference>
<dbReference type="PANTHER" id="PTHR35908:SF1">
    <property type="entry name" value="CONSERVED PROTEIN"/>
    <property type="match status" value="1"/>
</dbReference>
<gene>
    <name evidence="2" type="ORF">JQN70_01265</name>
</gene>
<protein>
    <submittedName>
        <fullName evidence="2">VOC family protein</fullName>
    </submittedName>
</protein>
<dbReference type="Gene3D" id="3.10.180.10">
    <property type="entry name" value="2,3-Dihydroxybiphenyl 1,2-Dioxygenase, domain 1"/>
    <property type="match status" value="1"/>
</dbReference>